<name>X0UE74_9ZZZZ</name>
<dbReference type="SUPFAM" id="SSF53474">
    <property type="entry name" value="alpha/beta-Hydrolases"/>
    <property type="match status" value="1"/>
</dbReference>
<dbReference type="InterPro" id="IPR029058">
    <property type="entry name" value="AB_hydrolase_fold"/>
</dbReference>
<comment type="caution">
    <text evidence="2">The sequence shown here is derived from an EMBL/GenBank/DDBJ whole genome shotgun (WGS) entry which is preliminary data.</text>
</comment>
<gene>
    <name evidence="2" type="ORF">S01H1_19902</name>
</gene>
<feature type="domain" description="AB hydrolase-1" evidence="1">
    <location>
        <begin position="24"/>
        <end position="147"/>
    </location>
</feature>
<evidence type="ECO:0000259" key="1">
    <source>
        <dbReference type="Pfam" id="PF00561"/>
    </source>
</evidence>
<dbReference type="AlphaFoldDB" id="X0UE74"/>
<dbReference type="Gene3D" id="3.40.50.1820">
    <property type="entry name" value="alpha/beta hydrolase"/>
    <property type="match status" value="1"/>
</dbReference>
<dbReference type="InterPro" id="IPR050266">
    <property type="entry name" value="AB_hydrolase_sf"/>
</dbReference>
<dbReference type="PANTHER" id="PTHR43798:SF33">
    <property type="entry name" value="HYDROLASE, PUTATIVE (AFU_ORTHOLOGUE AFUA_2G14860)-RELATED"/>
    <property type="match status" value="1"/>
</dbReference>
<protein>
    <recommendedName>
        <fullName evidence="1">AB hydrolase-1 domain-containing protein</fullName>
    </recommendedName>
</protein>
<organism evidence="2">
    <name type="scientific">marine sediment metagenome</name>
    <dbReference type="NCBI Taxonomy" id="412755"/>
    <lineage>
        <taxon>unclassified sequences</taxon>
        <taxon>metagenomes</taxon>
        <taxon>ecological metagenomes</taxon>
    </lineage>
</organism>
<feature type="non-terminal residue" evidence="2">
    <location>
        <position position="215"/>
    </location>
</feature>
<dbReference type="GO" id="GO:0016020">
    <property type="term" value="C:membrane"/>
    <property type="evidence" value="ECO:0007669"/>
    <property type="project" value="TreeGrafter"/>
</dbReference>
<reference evidence="2" key="1">
    <citation type="journal article" date="2014" name="Front. Microbiol.">
        <title>High frequency of phylogenetically diverse reductive dehalogenase-homologous genes in deep subseafloor sedimentary metagenomes.</title>
        <authorList>
            <person name="Kawai M."/>
            <person name="Futagami T."/>
            <person name="Toyoda A."/>
            <person name="Takaki Y."/>
            <person name="Nishi S."/>
            <person name="Hori S."/>
            <person name="Arai W."/>
            <person name="Tsubouchi T."/>
            <person name="Morono Y."/>
            <person name="Uchiyama I."/>
            <person name="Ito T."/>
            <person name="Fujiyama A."/>
            <person name="Inagaki F."/>
            <person name="Takami H."/>
        </authorList>
    </citation>
    <scope>NUCLEOTIDE SEQUENCE</scope>
    <source>
        <strain evidence="2">Expedition CK06-06</strain>
    </source>
</reference>
<proteinExistence type="predicted"/>
<evidence type="ECO:0000313" key="2">
    <source>
        <dbReference type="EMBL" id="GAF97596.1"/>
    </source>
</evidence>
<sequence>MARKVESAETPLLYYEVHGHDGPFLLLVHGMLSSRAQWMPNLAALSVFCRPVVAELFGHGRSPTPEAPALYAPSHYVAEFERVRLALGAERWFICGQSLGAALTLRYTLDHPDRVIGHVFTNSNSALAEDDWGERVRPAMEAQARRLEAEGRRFLEEHPLNPSRSRRLPAEIRAAFKADCALHTPLGIAHTGLYTVPESSVRSRIAENAVATILI</sequence>
<accession>X0UE74</accession>
<dbReference type="Pfam" id="PF00561">
    <property type="entry name" value="Abhydrolase_1"/>
    <property type="match status" value="1"/>
</dbReference>
<dbReference type="InterPro" id="IPR000073">
    <property type="entry name" value="AB_hydrolase_1"/>
</dbReference>
<dbReference type="EMBL" id="BARS01010813">
    <property type="protein sequence ID" value="GAF97596.1"/>
    <property type="molecule type" value="Genomic_DNA"/>
</dbReference>
<dbReference type="PANTHER" id="PTHR43798">
    <property type="entry name" value="MONOACYLGLYCEROL LIPASE"/>
    <property type="match status" value="1"/>
</dbReference>